<keyword evidence="7" id="KW-0966">Cell projection</keyword>
<name>A0A7S0V383_9CRYP</name>
<dbReference type="GO" id="GO:0035082">
    <property type="term" value="P:axoneme assembly"/>
    <property type="evidence" value="ECO:0007669"/>
    <property type="project" value="InterPro"/>
</dbReference>
<evidence type="ECO:0000256" key="6">
    <source>
        <dbReference type="ARBA" id="ARBA00023212"/>
    </source>
</evidence>
<reference evidence="11" key="1">
    <citation type="submission" date="2021-01" db="EMBL/GenBank/DDBJ databases">
        <authorList>
            <person name="Corre E."/>
            <person name="Pelletier E."/>
            <person name="Niang G."/>
            <person name="Scheremetjew M."/>
            <person name="Finn R."/>
            <person name="Kale V."/>
            <person name="Holt S."/>
            <person name="Cochrane G."/>
            <person name="Meng A."/>
            <person name="Brown T."/>
            <person name="Cohen L."/>
        </authorList>
    </citation>
    <scope>NUCLEOTIDE SEQUENCE</scope>
    <source>
        <strain evidence="11">CCMP443</strain>
    </source>
</reference>
<evidence type="ECO:0000313" key="11">
    <source>
        <dbReference type="EMBL" id="CAD8775999.1"/>
    </source>
</evidence>
<accession>A0A7S0V383</accession>
<evidence type="ECO:0000256" key="1">
    <source>
        <dbReference type="ARBA" id="ARBA00004611"/>
    </source>
</evidence>
<evidence type="ECO:0000256" key="8">
    <source>
        <dbReference type="ARBA" id="ARBA00037822"/>
    </source>
</evidence>
<evidence type="ECO:0000256" key="10">
    <source>
        <dbReference type="ARBA" id="ARBA00041080"/>
    </source>
</evidence>
<gene>
    <name evidence="11" type="ORF">HTEP1355_LOCUS263</name>
</gene>
<keyword evidence="2" id="KW-0963">Cytoplasm</keyword>
<dbReference type="InterPro" id="IPR055316">
    <property type="entry name" value="RSP9"/>
</dbReference>
<keyword evidence="6" id="KW-0206">Cytoskeleton</keyword>
<evidence type="ECO:0000256" key="4">
    <source>
        <dbReference type="ARBA" id="ARBA00022846"/>
    </source>
</evidence>
<evidence type="ECO:0000256" key="5">
    <source>
        <dbReference type="ARBA" id="ARBA00023069"/>
    </source>
</evidence>
<organism evidence="11">
    <name type="scientific">Hemiselmis tepida</name>
    <dbReference type="NCBI Taxonomy" id="464990"/>
    <lineage>
        <taxon>Eukaryota</taxon>
        <taxon>Cryptophyceae</taxon>
        <taxon>Cryptomonadales</taxon>
        <taxon>Hemiselmidaceae</taxon>
        <taxon>Hemiselmis</taxon>
    </lineage>
</organism>
<dbReference type="PANTHER" id="PTHR22069:SF0">
    <property type="entry name" value="RADIAL SPOKE HEAD PROTEIN 9 HOMOLOG"/>
    <property type="match status" value="1"/>
</dbReference>
<evidence type="ECO:0000256" key="2">
    <source>
        <dbReference type="ARBA" id="ARBA00022490"/>
    </source>
</evidence>
<dbReference type="AlphaFoldDB" id="A0A7S0V383"/>
<keyword evidence="5" id="KW-0969">Cilium</keyword>
<dbReference type="EMBL" id="HBFN01000405">
    <property type="protein sequence ID" value="CAD8775999.1"/>
    <property type="molecule type" value="Transcribed_RNA"/>
</dbReference>
<comment type="subcellular location">
    <subcellularLocation>
        <location evidence="8">Cell projection</location>
        <location evidence="8">Kinocilium</location>
    </subcellularLocation>
    <subcellularLocation>
        <location evidence="1">Cytoplasm</location>
        <location evidence="1">Cytoskeleton</location>
        <location evidence="1">Flagellum axoneme</location>
    </subcellularLocation>
</comment>
<dbReference type="GO" id="GO:0005930">
    <property type="term" value="C:axoneme"/>
    <property type="evidence" value="ECO:0007669"/>
    <property type="project" value="TreeGrafter"/>
</dbReference>
<proteinExistence type="inferred from homology"/>
<dbReference type="GO" id="GO:0060294">
    <property type="term" value="P:cilium movement involved in cell motility"/>
    <property type="evidence" value="ECO:0007669"/>
    <property type="project" value="TreeGrafter"/>
</dbReference>
<keyword evidence="3" id="KW-0970">Cilium biogenesis/degradation</keyword>
<keyword evidence="4" id="KW-0282">Flagellum</keyword>
<evidence type="ECO:0000256" key="3">
    <source>
        <dbReference type="ARBA" id="ARBA00022794"/>
    </source>
</evidence>
<sequence>MDADTLSLSSDLMATASGYCLTTEERACLPPSLSILKNEHGFARVVYWGKIQGQTGDYLIAQGLGSVAHDKREASNLAGGDHTTPDFFKGMKMIPKRTFRLGPDGVSWTLLPTVDEAVTAKWLGWRDWLKGKGRIFTPFTGDPAHKFTYTPPPPAEGGEAAEAYVLEEERLACVVDEIDQACSVVPQGAYMLQSGQQVAPNPYYKGLSLQQGTDMGSYLHLRKPEVLPTKPISELAGLSKTTDFLDRIGDDLPKGAWSLKHDTPNNIIVIRSLAFPGYAFFSVVGSNVFGSAYVGTGLRNWDLAFML</sequence>
<evidence type="ECO:0000256" key="9">
    <source>
        <dbReference type="ARBA" id="ARBA00038319"/>
    </source>
</evidence>
<comment type="similarity">
    <text evidence="9">Belongs to the flagellar radial spoke RSP9 family.</text>
</comment>
<dbReference type="GO" id="GO:0044458">
    <property type="term" value="P:motile cilium assembly"/>
    <property type="evidence" value="ECO:0007669"/>
    <property type="project" value="TreeGrafter"/>
</dbReference>
<dbReference type="PANTHER" id="PTHR22069">
    <property type="entry name" value="MITOCHONDRIAL RIBOSOMAL PROTEIN S18"/>
    <property type="match status" value="1"/>
</dbReference>
<protein>
    <recommendedName>
        <fullName evidence="10">Radial spoke head protein 9 homolog</fullName>
    </recommendedName>
</protein>
<evidence type="ECO:0000256" key="7">
    <source>
        <dbReference type="ARBA" id="ARBA00023273"/>
    </source>
</evidence>